<dbReference type="Pfam" id="PF01515">
    <property type="entry name" value="PTA_PTB"/>
    <property type="match status" value="1"/>
</dbReference>
<name>C0CJT9_BLAHS</name>
<evidence type="ECO:0000259" key="4">
    <source>
        <dbReference type="Pfam" id="PF01515"/>
    </source>
</evidence>
<dbReference type="GO" id="GO:0016746">
    <property type="term" value="F:acyltransferase activity"/>
    <property type="evidence" value="ECO:0007669"/>
    <property type="project" value="UniProtKB-KW"/>
</dbReference>
<dbReference type="NCBIfam" id="NF006045">
    <property type="entry name" value="PRK08190.1"/>
    <property type="match status" value="1"/>
</dbReference>
<dbReference type="InterPro" id="IPR050500">
    <property type="entry name" value="Phos_Acetyltrans/Butyryltrans"/>
</dbReference>
<evidence type="ECO:0000256" key="3">
    <source>
        <dbReference type="ARBA" id="ARBA00023315"/>
    </source>
</evidence>
<keyword evidence="2" id="KW-0808">Transferase</keyword>
<comment type="caution">
    <text evidence="5">The sequence shown here is derived from an EMBL/GenBank/DDBJ whole genome shotgun (WGS) entry which is preliminary data.</text>
</comment>
<comment type="similarity">
    <text evidence="1">Belongs to the phosphate acetyltransferase and butyryltransferase family.</text>
</comment>
<dbReference type="HOGENOM" id="CLU_056531_0_0_9"/>
<evidence type="ECO:0000313" key="6">
    <source>
        <dbReference type="Proteomes" id="UP000003100"/>
    </source>
</evidence>
<keyword evidence="3" id="KW-0012">Acyltransferase</keyword>
<dbReference type="eggNOG" id="COG0280">
    <property type="taxonomic scope" value="Bacteria"/>
</dbReference>
<evidence type="ECO:0000313" key="5">
    <source>
        <dbReference type="EMBL" id="EEG49977.1"/>
    </source>
</evidence>
<dbReference type="EMBL" id="ACBZ01000048">
    <property type="protein sequence ID" value="EEG49977.1"/>
    <property type="molecule type" value="Genomic_DNA"/>
</dbReference>
<protein>
    <recommendedName>
        <fullName evidence="4">Phosphate acetyl/butaryl transferase domain-containing protein</fullName>
    </recommendedName>
</protein>
<evidence type="ECO:0000256" key="1">
    <source>
        <dbReference type="ARBA" id="ARBA00005656"/>
    </source>
</evidence>
<dbReference type="InterPro" id="IPR012147">
    <property type="entry name" value="P_Ac_Bu_trans"/>
</dbReference>
<dbReference type="PANTHER" id="PTHR43356">
    <property type="entry name" value="PHOSPHATE ACETYLTRANSFERASE"/>
    <property type="match status" value="1"/>
</dbReference>
<dbReference type="RefSeq" id="WP_005946945.1">
    <property type="nucleotide sequence ID" value="NZ_CP136423.1"/>
</dbReference>
<reference evidence="5 6" key="2">
    <citation type="submission" date="2009-02" db="EMBL/GenBank/DDBJ databases">
        <title>Draft genome sequence of Blautia hydrogenotrophica DSM 10507 (Ruminococcus hydrogenotrophicus DSM 10507).</title>
        <authorList>
            <person name="Sudarsanam P."/>
            <person name="Ley R."/>
            <person name="Guruge J."/>
            <person name="Turnbaugh P.J."/>
            <person name="Mahowald M."/>
            <person name="Liep D."/>
            <person name="Gordon J."/>
        </authorList>
    </citation>
    <scope>NUCLEOTIDE SEQUENCE [LARGE SCALE GENOMIC DNA]</scope>
    <source>
        <strain evidence="6">DSM 10507 / JCM 14656 / S5a33</strain>
    </source>
</reference>
<dbReference type="GeneID" id="86820389"/>
<dbReference type="PIRSF" id="PIRSF000428">
    <property type="entry name" value="P_Ac_trans"/>
    <property type="match status" value="1"/>
</dbReference>
<feature type="domain" description="Phosphate acetyl/butaryl transferase" evidence="4">
    <location>
        <begin position="78"/>
        <end position="291"/>
    </location>
</feature>
<dbReference type="PATRIC" id="fig|476272.21.peg.2454"/>
<dbReference type="Gene3D" id="3.40.718.10">
    <property type="entry name" value="Isopropylmalate Dehydrogenase"/>
    <property type="match status" value="1"/>
</dbReference>
<dbReference type="Proteomes" id="UP000003100">
    <property type="component" value="Unassembled WGS sequence"/>
</dbReference>
<dbReference type="PANTHER" id="PTHR43356:SF2">
    <property type="entry name" value="PHOSPHATE ACETYLTRANSFERASE"/>
    <property type="match status" value="1"/>
</dbReference>
<keyword evidence="6" id="KW-1185">Reference proteome</keyword>
<gene>
    <name evidence="5" type="ORF">RUMHYD_01109</name>
</gene>
<accession>C0CJT9</accession>
<dbReference type="SUPFAM" id="SSF53659">
    <property type="entry name" value="Isocitrate/Isopropylmalate dehydrogenase-like"/>
    <property type="match status" value="1"/>
</dbReference>
<sequence length="301" mass="32518">MVIESFEQLRDKVQAAGRCKVVVIAAHDAHTLEAVLKTREEGILDYILVGKEKEILEIGKSLGHEIDPADVIDSQTDEDAVEKGIQLVREGKADFIQKGLLQTSTLLKGVVDKEKGIRTGKAMSHVALLDVPTYHKILGVTDGGMMMYPDLAKKKDIAINAVEMFRGFGYERPKMAALCAVEVLNPKMQATVDAAELQKMAEAGEIPNCDFAGPISMDLAMSKESAQIKGFDSPVTGEADILLVPSIDVGNIMVKSLLMLGKARMAGCVVGAKCPIALNSRSATFEEKYYSLLACACMVNK</sequence>
<organism evidence="5 6">
    <name type="scientific">Blautia hydrogenotrophica (strain DSM 10507 / JCM 14656 / S5a33)</name>
    <name type="common">Ruminococcus hydrogenotrophicus</name>
    <dbReference type="NCBI Taxonomy" id="476272"/>
    <lineage>
        <taxon>Bacteria</taxon>
        <taxon>Bacillati</taxon>
        <taxon>Bacillota</taxon>
        <taxon>Clostridia</taxon>
        <taxon>Lachnospirales</taxon>
        <taxon>Lachnospiraceae</taxon>
        <taxon>Blautia</taxon>
    </lineage>
</organism>
<dbReference type="AlphaFoldDB" id="C0CJT9"/>
<evidence type="ECO:0000256" key="2">
    <source>
        <dbReference type="ARBA" id="ARBA00022679"/>
    </source>
</evidence>
<dbReference type="InterPro" id="IPR002505">
    <property type="entry name" value="PTA_PTB"/>
</dbReference>
<proteinExistence type="inferred from homology"/>
<reference evidence="5 6" key="1">
    <citation type="submission" date="2009-01" db="EMBL/GenBank/DDBJ databases">
        <authorList>
            <person name="Fulton L."/>
            <person name="Clifton S."/>
            <person name="Fulton B."/>
            <person name="Xu J."/>
            <person name="Minx P."/>
            <person name="Pepin K.H."/>
            <person name="Johnson M."/>
            <person name="Bhonagiri V."/>
            <person name="Nash W.E."/>
            <person name="Mardis E.R."/>
            <person name="Wilson R.K."/>
        </authorList>
    </citation>
    <scope>NUCLEOTIDE SEQUENCE [LARGE SCALE GENOMIC DNA]</scope>
    <source>
        <strain evidence="6">DSM 10507 / JCM 14656 / S5a33</strain>
    </source>
</reference>